<dbReference type="Pfam" id="PF12833">
    <property type="entry name" value="HTH_18"/>
    <property type="match status" value="1"/>
</dbReference>
<dbReference type="InterPro" id="IPR018062">
    <property type="entry name" value="HTH_AraC-typ_CS"/>
</dbReference>
<evidence type="ECO:0000256" key="4">
    <source>
        <dbReference type="ARBA" id="ARBA00023163"/>
    </source>
</evidence>
<evidence type="ECO:0000256" key="1">
    <source>
        <dbReference type="ARBA" id="ARBA00007806"/>
    </source>
</evidence>
<dbReference type="Gene3D" id="2.60.40.1180">
    <property type="entry name" value="Golgi alpha-mannosidase II"/>
    <property type="match status" value="2"/>
</dbReference>
<dbReference type="Pfam" id="PF01055">
    <property type="entry name" value="Glyco_hydro_31_2nd"/>
    <property type="match status" value="2"/>
</dbReference>
<dbReference type="PROSITE" id="PS01124">
    <property type="entry name" value="HTH_ARAC_FAMILY_2"/>
    <property type="match status" value="1"/>
</dbReference>
<accession>A0A5C4TES2</accession>
<dbReference type="Pfam" id="PF21365">
    <property type="entry name" value="Glyco_hydro_31_3rd"/>
    <property type="match status" value="1"/>
</dbReference>
<dbReference type="InterPro" id="IPR051816">
    <property type="entry name" value="Glycosyl_Hydrolase_31"/>
</dbReference>
<dbReference type="SUPFAM" id="SSF74650">
    <property type="entry name" value="Galactose mutarotase-like"/>
    <property type="match status" value="1"/>
</dbReference>
<comment type="similarity">
    <text evidence="1 5">Belongs to the glycosyl hydrolase 31 family.</text>
</comment>
<dbReference type="GO" id="GO:0005975">
    <property type="term" value="P:carbohydrate metabolic process"/>
    <property type="evidence" value="ECO:0007669"/>
    <property type="project" value="InterPro"/>
</dbReference>
<evidence type="ECO:0000256" key="5">
    <source>
        <dbReference type="RuleBase" id="RU361185"/>
    </source>
</evidence>
<keyword evidence="2" id="KW-0805">Transcription regulation</keyword>
<evidence type="ECO:0000256" key="3">
    <source>
        <dbReference type="ARBA" id="ARBA00023125"/>
    </source>
</evidence>
<dbReference type="SUPFAM" id="SSF51011">
    <property type="entry name" value="Glycosyl hydrolase domain"/>
    <property type="match status" value="1"/>
</dbReference>
<dbReference type="InterPro" id="IPR011013">
    <property type="entry name" value="Gal_mutarotase_sf_dom"/>
</dbReference>
<dbReference type="Pfam" id="PF17137">
    <property type="entry name" value="DUF5110"/>
    <property type="match status" value="1"/>
</dbReference>
<gene>
    <name evidence="7" type="ORF">FE784_07455</name>
</gene>
<dbReference type="GO" id="GO:0030246">
    <property type="term" value="F:carbohydrate binding"/>
    <property type="evidence" value="ECO:0007669"/>
    <property type="project" value="InterPro"/>
</dbReference>
<dbReference type="InterPro" id="IPR048395">
    <property type="entry name" value="Glyco_hydro_31_C"/>
</dbReference>
<dbReference type="EMBL" id="VDCQ01000007">
    <property type="protein sequence ID" value="TNJ67027.1"/>
    <property type="molecule type" value="Genomic_DNA"/>
</dbReference>
<dbReference type="PRINTS" id="PR00032">
    <property type="entry name" value="HTHARAC"/>
</dbReference>
<dbReference type="SUPFAM" id="SSF46689">
    <property type="entry name" value="Homeodomain-like"/>
    <property type="match status" value="2"/>
</dbReference>
<dbReference type="InterPro" id="IPR020449">
    <property type="entry name" value="Tscrpt_reg_AraC-type_HTH"/>
</dbReference>
<sequence>MTVLESLWYDDCERKVFCAFLLLSMQPIHVSACKTIGMRLLRHTSRRDGVYTATDPIQFRALNGNYVRVQLAAPHTFRIRTSSRNDFPEPPLNRYGILHSLQARSDYSANDEESELIVITSEAILRMDKRDGSFALLRSDGRILIRSADSTHLFTRGFDAQFRLSEGEKLYGLGDETRSGIQHRGHLADMRITPQQSRIPIPFLMSSGGWGMLVNTVWRHAIDIGHTVHDRLRVECEGGEPDFYLFAGDRYGQLLDRYTDIVGKPVLLPIWAYGLTFTCNQQADARDVVEDALNFRKEDIPCDTIGLEPGWMETYYDHSTEKRWHPERFSIPTWATRSSRTFMGALDRLGFKLSLWLCCNYDLSLYEERLLSGDTRTDDGQNEVWYAHLRKFVDQGVSAFKLDGSHMPVARPNRKWANGMSSEEIHNLYPLLLFKQMQAGYREQTGRRAMIYSMIGYTGLQQYAATWAGTSGGGVDSLVSLLNHSLSGHAHTTCDMEPHSAAGIHFGFLQPWSHLNNFAYWQHPSLLDPELLHLFRMYAKLRYSLIPYIYSAAHVAARTGMPILRAMPLCFPDDARTDEMQNQYMLGDSLLVAAFTDTVYLPEGTWIDYWTNERHVGPKEFLYTAPEHAGGPLFARAGSIIPVWPETSSVGQSMPERIGLRIYPHASGDYALYEDDGVTYGYLDGQFSETNLCIRAEDGNAVILIEPRTGQFCGIPGQRGYDLYVYMEAKPLRLSVNGRPLAEWTGEPGKYPADEGWHFERDTWLVHAFVMEAPESRDALRIELISDASAANPRLAKRKDAMPDDRMIGPGGHARATVGTWENKLEISLISGNLPKAQEALQSIWSSRPDIAGSSNQTREYLLNIGGVLLHIAERQGWRLEEVAGDDYNDLLNLPGMTLSEGTYSLLWRVLQRFIDYSGTARTASTPILVKQVIALVEQEIDRELTLQHIAERLHVNSSHLSRVFKRELGKPFSVFLSEKKMLQAKQMLLAGERISDVSVALGYKDSSHFSRVFRKYWGTTPGELIAPLKKKKTTR</sequence>
<name>A0A5C4TES2_9BACL</name>
<dbReference type="InterPro" id="IPR025887">
    <property type="entry name" value="Glyco_hydro_31_N_dom"/>
</dbReference>
<dbReference type="PANTHER" id="PTHR43863">
    <property type="entry name" value="HYDROLASE, PUTATIVE (AFU_ORTHOLOGUE AFUA_1G03140)-RELATED"/>
    <property type="match status" value="1"/>
</dbReference>
<protein>
    <submittedName>
        <fullName evidence="7">Helix-turn-helix domain-containing protein</fullName>
    </submittedName>
</protein>
<dbReference type="OrthoDB" id="176168at2"/>
<dbReference type="PANTHER" id="PTHR43863:SF2">
    <property type="entry name" value="MALTASE-GLUCOAMYLASE"/>
    <property type="match status" value="1"/>
</dbReference>
<evidence type="ECO:0000259" key="6">
    <source>
        <dbReference type="PROSITE" id="PS01124"/>
    </source>
</evidence>
<dbReference type="Gene3D" id="1.10.10.60">
    <property type="entry name" value="Homeodomain-like"/>
    <property type="match status" value="1"/>
</dbReference>
<dbReference type="PROSITE" id="PS00041">
    <property type="entry name" value="HTH_ARAC_FAMILY_1"/>
    <property type="match status" value="1"/>
</dbReference>
<dbReference type="Gene3D" id="3.20.20.80">
    <property type="entry name" value="Glycosidases"/>
    <property type="match status" value="1"/>
</dbReference>
<keyword evidence="5" id="KW-0378">Hydrolase</keyword>
<evidence type="ECO:0000313" key="7">
    <source>
        <dbReference type="EMBL" id="TNJ67027.1"/>
    </source>
</evidence>
<reference evidence="7 8" key="1">
    <citation type="submission" date="2019-05" db="EMBL/GenBank/DDBJ databases">
        <title>We sequenced the genome of Paenibacillus hemerocallicola KCTC 33185 for further insight into its adaptation and study the phylogeny of Paenibacillus.</title>
        <authorList>
            <person name="Narsing Rao M.P."/>
        </authorList>
    </citation>
    <scope>NUCLEOTIDE SEQUENCE [LARGE SCALE GENOMIC DNA]</scope>
    <source>
        <strain evidence="7 8">KCTC 33185</strain>
    </source>
</reference>
<keyword evidence="8" id="KW-1185">Reference proteome</keyword>
<dbReference type="Pfam" id="PF13802">
    <property type="entry name" value="Gal_mutarotas_2"/>
    <property type="match status" value="1"/>
</dbReference>
<dbReference type="InterPro" id="IPR009057">
    <property type="entry name" value="Homeodomain-like_sf"/>
</dbReference>
<comment type="caution">
    <text evidence="7">The sequence shown here is derived from an EMBL/GenBank/DDBJ whole genome shotgun (WGS) entry which is preliminary data.</text>
</comment>
<dbReference type="GO" id="GO:0043565">
    <property type="term" value="F:sequence-specific DNA binding"/>
    <property type="evidence" value="ECO:0007669"/>
    <property type="project" value="InterPro"/>
</dbReference>
<keyword evidence="3" id="KW-0238">DNA-binding</keyword>
<dbReference type="InterPro" id="IPR033403">
    <property type="entry name" value="DUF5110"/>
</dbReference>
<keyword evidence="5" id="KW-0326">Glycosidase</keyword>
<proteinExistence type="inferred from homology"/>
<dbReference type="GO" id="GO:0003700">
    <property type="term" value="F:DNA-binding transcription factor activity"/>
    <property type="evidence" value="ECO:0007669"/>
    <property type="project" value="InterPro"/>
</dbReference>
<dbReference type="Proteomes" id="UP000307943">
    <property type="component" value="Unassembled WGS sequence"/>
</dbReference>
<dbReference type="CDD" id="cd14752">
    <property type="entry name" value="GH31_N"/>
    <property type="match status" value="1"/>
</dbReference>
<dbReference type="AlphaFoldDB" id="A0A5C4TES2"/>
<keyword evidence="4" id="KW-0804">Transcription</keyword>
<feature type="domain" description="HTH araC/xylS-type" evidence="6">
    <location>
        <begin position="931"/>
        <end position="1028"/>
    </location>
</feature>
<dbReference type="Gene3D" id="2.60.40.1760">
    <property type="entry name" value="glycosyl hydrolase (family 31)"/>
    <property type="match status" value="1"/>
</dbReference>
<dbReference type="InterPro" id="IPR017853">
    <property type="entry name" value="GH"/>
</dbReference>
<dbReference type="SMART" id="SM00342">
    <property type="entry name" value="HTH_ARAC"/>
    <property type="match status" value="1"/>
</dbReference>
<dbReference type="GO" id="GO:0004553">
    <property type="term" value="F:hydrolase activity, hydrolyzing O-glycosyl compounds"/>
    <property type="evidence" value="ECO:0007669"/>
    <property type="project" value="InterPro"/>
</dbReference>
<organism evidence="7 8">
    <name type="scientific">Paenibacillus hemerocallicola</name>
    <dbReference type="NCBI Taxonomy" id="1172614"/>
    <lineage>
        <taxon>Bacteria</taxon>
        <taxon>Bacillati</taxon>
        <taxon>Bacillota</taxon>
        <taxon>Bacilli</taxon>
        <taxon>Bacillales</taxon>
        <taxon>Paenibacillaceae</taxon>
        <taxon>Paenibacillus</taxon>
    </lineage>
</organism>
<evidence type="ECO:0000256" key="2">
    <source>
        <dbReference type="ARBA" id="ARBA00023015"/>
    </source>
</evidence>
<evidence type="ECO:0000313" key="8">
    <source>
        <dbReference type="Proteomes" id="UP000307943"/>
    </source>
</evidence>
<dbReference type="InterPro" id="IPR018060">
    <property type="entry name" value="HTH_AraC"/>
</dbReference>
<dbReference type="SUPFAM" id="SSF51445">
    <property type="entry name" value="(Trans)glycosidases"/>
    <property type="match status" value="1"/>
</dbReference>
<dbReference type="InterPro" id="IPR000322">
    <property type="entry name" value="Glyco_hydro_31_TIM"/>
</dbReference>
<dbReference type="InterPro" id="IPR013780">
    <property type="entry name" value="Glyco_hydro_b"/>
</dbReference>